<dbReference type="EMBL" id="JWZT01003341">
    <property type="protein sequence ID" value="KII67033.1"/>
    <property type="molecule type" value="Genomic_DNA"/>
</dbReference>
<gene>
    <name evidence="1" type="ORF">RF11_06531</name>
</gene>
<dbReference type="AlphaFoldDB" id="A0A0C2JCW7"/>
<keyword evidence="2" id="KW-1185">Reference proteome</keyword>
<evidence type="ECO:0000313" key="2">
    <source>
        <dbReference type="Proteomes" id="UP000031668"/>
    </source>
</evidence>
<name>A0A0C2JCW7_THEKT</name>
<dbReference type="Proteomes" id="UP000031668">
    <property type="component" value="Unassembled WGS sequence"/>
</dbReference>
<accession>A0A0C2JCW7</accession>
<evidence type="ECO:0000313" key="1">
    <source>
        <dbReference type="EMBL" id="KII67033.1"/>
    </source>
</evidence>
<proteinExistence type="predicted"/>
<sequence>MSLVVVSFKESNYLPRDISDCVLKFFEANSGGLSMTQKYLQKLDILLKSVIVSDTPEKDLKSNRGCLKCDTFLLAQYDFEADPILMEHYPMEVCGEFRKMNEEDDLFFDVFDFIFLKRKTYGLILKPYRSSRSF</sequence>
<reference evidence="1 2" key="1">
    <citation type="journal article" date="2014" name="Genome Biol. Evol.">
        <title>The genome of the myxosporean Thelohanellus kitauei shows adaptations to nutrient acquisition within its fish host.</title>
        <authorList>
            <person name="Yang Y."/>
            <person name="Xiong J."/>
            <person name="Zhou Z."/>
            <person name="Huo F."/>
            <person name="Miao W."/>
            <person name="Ran C."/>
            <person name="Liu Y."/>
            <person name="Zhang J."/>
            <person name="Feng J."/>
            <person name="Wang M."/>
            <person name="Wang M."/>
            <person name="Wang L."/>
            <person name="Yao B."/>
        </authorList>
    </citation>
    <scope>NUCLEOTIDE SEQUENCE [LARGE SCALE GENOMIC DNA]</scope>
    <source>
        <strain evidence="1">Wuqing</strain>
    </source>
</reference>
<protein>
    <submittedName>
        <fullName evidence="1">Uncharacterized protein</fullName>
    </submittedName>
</protein>
<organism evidence="1 2">
    <name type="scientific">Thelohanellus kitauei</name>
    <name type="common">Myxosporean</name>
    <dbReference type="NCBI Taxonomy" id="669202"/>
    <lineage>
        <taxon>Eukaryota</taxon>
        <taxon>Metazoa</taxon>
        <taxon>Cnidaria</taxon>
        <taxon>Myxozoa</taxon>
        <taxon>Myxosporea</taxon>
        <taxon>Bivalvulida</taxon>
        <taxon>Platysporina</taxon>
        <taxon>Myxobolidae</taxon>
        <taxon>Thelohanellus</taxon>
    </lineage>
</organism>
<comment type="caution">
    <text evidence="1">The sequence shown here is derived from an EMBL/GenBank/DDBJ whole genome shotgun (WGS) entry which is preliminary data.</text>
</comment>